<sequence length="301" mass="33532">MQQQRAFDDKHIIDILIEERAPTLAGSILWPALRAILYKLLDYPQAVAMADQIAPLAGLPALEAVSELLRVQLRVSGLDHIPRTGRCVIIANHPTGIADGIAAWDAIKPVRPDLVFYANADAHRVAPGLIDVLIPVEWEEHKRTREKTRDTLRLTQAAFDAERALFIFPAGRLARFDQGELRDPDWMSSAVSLARKNNAPLIPIHMSGPFSLWFHVFDRMSKELRDITLFKELLNKKEQMFTLRAGPAISPEFLVGDTNMLTQQLKAHIEEVMAHDPSHPFNPLQPQPLPQPTGGLGAPAG</sequence>
<dbReference type="AlphaFoldDB" id="A0A2P2E668"/>
<evidence type="ECO:0000256" key="1">
    <source>
        <dbReference type="SAM" id="MobiDB-lite"/>
    </source>
</evidence>
<feature type="domain" description="Phospholipid/glycerol acyltransferase" evidence="2">
    <location>
        <begin position="87"/>
        <end position="209"/>
    </location>
</feature>
<dbReference type="EMBL" id="BFBR01000001">
    <property type="protein sequence ID" value="GBF56561.1"/>
    <property type="molecule type" value="Genomic_DNA"/>
</dbReference>
<protein>
    <recommendedName>
        <fullName evidence="2">Phospholipid/glycerol acyltransferase domain-containing protein</fullName>
    </recommendedName>
</protein>
<evidence type="ECO:0000313" key="3">
    <source>
        <dbReference type="EMBL" id="GBF56561.1"/>
    </source>
</evidence>
<reference evidence="3 4" key="1">
    <citation type="journal article" date="2018" name="Genome Announc.">
        <title>Draft Genome Sequence of "Candidatus Phycosocius bacilliformis," an Alphaproteobacterial Ectosymbiont of the Hydrocarbon-Producing Green Alga Botryococcus braunii.</title>
        <authorList>
            <person name="Tanabe Y."/>
            <person name="Yamaguchi H."/>
            <person name="Watanabe M.M."/>
        </authorList>
    </citation>
    <scope>NUCLEOTIDE SEQUENCE [LARGE SCALE GENOMIC DNA]</scope>
    <source>
        <strain evidence="3 4">BOTRYCO-2</strain>
    </source>
</reference>
<accession>A0A2P2E668</accession>
<dbReference type="Pfam" id="PF01553">
    <property type="entry name" value="Acyltransferase"/>
    <property type="match status" value="1"/>
</dbReference>
<proteinExistence type="predicted"/>
<comment type="caution">
    <text evidence="3">The sequence shown here is derived from an EMBL/GenBank/DDBJ whole genome shotgun (WGS) entry which is preliminary data.</text>
</comment>
<keyword evidence="4" id="KW-1185">Reference proteome</keyword>
<dbReference type="InterPro" id="IPR002123">
    <property type="entry name" value="Plipid/glycerol_acylTrfase"/>
</dbReference>
<evidence type="ECO:0000313" key="4">
    <source>
        <dbReference type="Proteomes" id="UP000245086"/>
    </source>
</evidence>
<dbReference type="GO" id="GO:0016746">
    <property type="term" value="F:acyltransferase activity"/>
    <property type="evidence" value="ECO:0007669"/>
    <property type="project" value="InterPro"/>
</dbReference>
<dbReference type="Proteomes" id="UP000245086">
    <property type="component" value="Unassembled WGS sequence"/>
</dbReference>
<feature type="region of interest" description="Disordered" evidence="1">
    <location>
        <begin position="276"/>
        <end position="301"/>
    </location>
</feature>
<gene>
    <name evidence="3" type="ORF">PbB2_00218</name>
</gene>
<organism evidence="3 4">
    <name type="scientific">Candidatus Phycosocius bacilliformis</name>
    <dbReference type="NCBI Taxonomy" id="1445552"/>
    <lineage>
        <taxon>Bacteria</taxon>
        <taxon>Pseudomonadati</taxon>
        <taxon>Pseudomonadota</taxon>
        <taxon>Alphaproteobacteria</taxon>
        <taxon>Caulobacterales</taxon>
        <taxon>Caulobacterales incertae sedis</taxon>
        <taxon>Candidatus Phycosocius</taxon>
    </lineage>
</organism>
<name>A0A2P2E668_9PROT</name>
<dbReference type="SMART" id="SM00563">
    <property type="entry name" value="PlsC"/>
    <property type="match status" value="1"/>
</dbReference>
<evidence type="ECO:0000259" key="2">
    <source>
        <dbReference type="SMART" id="SM00563"/>
    </source>
</evidence>
<dbReference type="SUPFAM" id="SSF69593">
    <property type="entry name" value="Glycerol-3-phosphate (1)-acyltransferase"/>
    <property type="match status" value="1"/>
</dbReference>